<comment type="caution">
    <text evidence="2">The sequence shown here is derived from an EMBL/GenBank/DDBJ whole genome shotgun (WGS) entry which is preliminary data.</text>
</comment>
<sequence>MNVDEEYRLSPLQRRALKKKLDVDVNVAPHRVLRSKSSRNTNATHSAWASDDENSTDTELAAMGQDVSGCTLHEKKQLLKALKESENDLQKSKRRNAEGSSPEKDGGPSQFYLESKKAKDEQPRDGKYQSTDDLKAFEASMDCKITNFVSYENSDQNLLLTRNRKDECRRMSWHYDSATRLSREKHFQAVLTEMDISFQAATQEGFSFQECNPDGILADVVEIPYQDVLRFNNTHTTSAKCFTPATKNSLQACIDVSQRAIVKNVGLLSLKEGGDLDKNSNYRRYPQTSSRGRDLRQNLAGPSGLSMVGKVQSLPARRETVEPIECPKCSVKINLTQLEEHSLECQVSAGNNNSDDSEEQYLRCICGVSIPQSLFESHSKKCREKNGGSNNLSNEALMKSLALEWGSDEEDGVLLAEHGKEKEFKQGAIPKSRHESQLKKCRVESYKLSKEEIRKSCVYEMESEGEDGVELTAYCKRLKQGKSSNIGDTHSKNYFMPPTKKSKSNK</sequence>
<proteinExistence type="predicted"/>
<organism evidence="2 3">
    <name type="scientific">Cloeon dipterum</name>
    <dbReference type="NCBI Taxonomy" id="197152"/>
    <lineage>
        <taxon>Eukaryota</taxon>
        <taxon>Metazoa</taxon>
        <taxon>Ecdysozoa</taxon>
        <taxon>Arthropoda</taxon>
        <taxon>Hexapoda</taxon>
        <taxon>Insecta</taxon>
        <taxon>Pterygota</taxon>
        <taxon>Palaeoptera</taxon>
        <taxon>Ephemeroptera</taxon>
        <taxon>Pisciforma</taxon>
        <taxon>Baetidae</taxon>
        <taxon>Cloeon</taxon>
    </lineage>
</organism>
<feature type="compositionally biased region" description="Basic and acidic residues" evidence="1">
    <location>
        <begin position="114"/>
        <end position="129"/>
    </location>
</feature>
<reference evidence="2 3" key="1">
    <citation type="submission" date="2020-04" db="EMBL/GenBank/DDBJ databases">
        <authorList>
            <person name="Alioto T."/>
            <person name="Alioto T."/>
            <person name="Gomez Garrido J."/>
        </authorList>
    </citation>
    <scope>NUCLEOTIDE SEQUENCE [LARGE SCALE GENOMIC DNA]</scope>
</reference>
<feature type="region of interest" description="Disordered" evidence="1">
    <location>
        <begin position="279"/>
        <end position="302"/>
    </location>
</feature>
<feature type="compositionally biased region" description="Basic and acidic residues" evidence="1">
    <location>
        <begin position="85"/>
        <end position="106"/>
    </location>
</feature>
<feature type="region of interest" description="Disordered" evidence="1">
    <location>
        <begin position="29"/>
        <end position="67"/>
    </location>
</feature>
<protein>
    <submittedName>
        <fullName evidence="2">Uncharacterized protein</fullName>
    </submittedName>
</protein>
<gene>
    <name evidence="2" type="ORF">CLODIP_2_CD07576</name>
</gene>
<evidence type="ECO:0000256" key="1">
    <source>
        <dbReference type="SAM" id="MobiDB-lite"/>
    </source>
</evidence>
<feature type="compositionally biased region" description="Polar residues" evidence="1">
    <location>
        <begin position="38"/>
        <end position="47"/>
    </location>
</feature>
<dbReference type="EMBL" id="CADEPI010000183">
    <property type="protein sequence ID" value="CAB3379263.1"/>
    <property type="molecule type" value="Genomic_DNA"/>
</dbReference>
<dbReference type="AlphaFoldDB" id="A0A8S1DH86"/>
<accession>A0A8S1DH86</accession>
<keyword evidence="3" id="KW-1185">Reference proteome</keyword>
<evidence type="ECO:0000313" key="3">
    <source>
        <dbReference type="Proteomes" id="UP000494165"/>
    </source>
</evidence>
<feature type="region of interest" description="Disordered" evidence="1">
    <location>
        <begin position="482"/>
        <end position="506"/>
    </location>
</feature>
<name>A0A8S1DH86_9INSE</name>
<evidence type="ECO:0000313" key="2">
    <source>
        <dbReference type="EMBL" id="CAB3379263.1"/>
    </source>
</evidence>
<dbReference type="Proteomes" id="UP000494165">
    <property type="component" value="Unassembled WGS sequence"/>
</dbReference>
<feature type="region of interest" description="Disordered" evidence="1">
    <location>
        <begin position="85"/>
        <end position="129"/>
    </location>
</feature>